<proteinExistence type="predicted"/>
<comment type="caution">
    <text evidence="2">The sequence shown here is derived from an EMBL/GenBank/DDBJ whole genome shotgun (WGS) entry which is preliminary data.</text>
</comment>
<keyword evidence="3" id="KW-1185">Reference proteome</keyword>
<gene>
    <name evidence="2" type="ORF">CEXT_458061</name>
</gene>
<name>A0AAV4WT74_CAEEX</name>
<accession>A0AAV4WT74</accession>
<dbReference type="EMBL" id="BPLR01016743">
    <property type="protein sequence ID" value="GIY86121.1"/>
    <property type="molecule type" value="Genomic_DNA"/>
</dbReference>
<evidence type="ECO:0000313" key="3">
    <source>
        <dbReference type="Proteomes" id="UP001054945"/>
    </source>
</evidence>
<protein>
    <submittedName>
        <fullName evidence="2">Uncharacterized protein</fullName>
    </submittedName>
</protein>
<evidence type="ECO:0000313" key="2">
    <source>
        <dbReference type="EMBL" id="GIY86121.1"/>
    </source>
</evidence>
<reference evidence="2 3" key="1">
    <citation type="submission" date="2021-06" db="EMBL/GenBank/DDBJ databases">
        <title>Caerostris extrusa draft genome.</title>
        <authorList>
            <person name="Kono N."/>
            <person name="Arakawa K."/>
        </authorList>
    </citation>
    <scope>NUCLEOTIDE SEQUENCE [LARGE SCALE GENOMIC DNA]</scope>
</reference>
<dbReference type="AlphaFoldDB" id="A0AAV4WT74"/>
<organism evidence="2 3">
    <name type="scientific">Caerostris extrusa</name>
    <name type="common">Bark spider</name>
    <name type="synonym">Caerostris bankana</name>
    <dbReference type="NCBI Taxonomy" id="172846"/>
    <lineage>
        <taxon>Eukaryota</taxon>
        <taxon>Metazoa</taxon>
        <taxon>Ecdysozoa</taxon>
        <taxon>Arthropoda</taxon>
        <taxon>Chelicerata</taxon>
        <taxon>Arachnida</taxon>
        <taxon>Araneae</taxon>
        <taxon>Araneomorphae</taxon>
        <taxon>Entelegynae</taxon>
        <taxon>Araneoidea</taxon>
        <taxon>Araneidae</taxon>
        <taxon>Caerostris</taxon>
    </lineage>
</organism>
<evidence type="ECO:0000256" key="1">
    <source>
        <dbReference type="SAM" id="MobiDB-lite"/>
    </source>
</evidence>
<feature type="region of interest" description="Disordered" evidence="1">
    <location>
        <begin position="45"/>
        <end position="75"/>
    </location>
</feature>
<sequence length="75" mass="8292">MTHQKTQSEFLLITFQVWTQATHNLTNVRPENKPSILISNKIVLAGREDGGREDGGREGGVGGEDPTENSTEREL</sequence>
<feature type="compositionally biased region" description="Basic and acidic residues" evidence="1">
    <location>
        <begin position="46"/>
        <end position="57"/>
    </location>
</feature>
<dbReference type="Proteomes" id="UP001054945">
    <property type="component" value="Unassembled WGS sequence"/>
</dbReference>